<evidence type="ECO:0000259" key="5">
    <source>
        <dbReference type="SMART" id="SM00822"/>
    </source>
</evidence>
<dbReference type="EMBL" id="JAGMUV010000002">
    <property type="protein sequence ID" value="KAH7170021.1"/>
    <property type="molecule type" value="Genomic_DNA"/>
</dbReference>
<dbReference type="Pfam" id="PF13561">
    <property type="entry name" value="adh_short_C2"/>
    <property type="match status" value="1"/>
</dbReference>
<evidence type="ECO:0000313" key="7">
    <source>
        <dbReference type="Proteomes" id="UP000738349"/>
    </source>
</evidence>
<keyword evidence="3" id="KW-0560">Oxidoreductase</keyword>
<dbReference type="InterPro" id="IPR002347">
    <property type="entry name" value="SDR_fam"/>
</dbReference>
<dbReference type="PRINTS" id="PR00081">
    <property type="entry name" value="GDHRDH"/>
</dbReference>
<dbReference type="PANTHER" id="PTHR24321">
    <property type="entry name" value="DEHYDROGENASES, SHORT CHAIN"/>
    <property type="match status" value="1"/>
</dbReference>
<keyword evidence="4" id="KW-0520">NAD</keyword>
<dbReference type="OrthoDB" id="1669814at2759"/>
<comment type="caution">
    <text evidence="6">The sequence shown here is derived from an EMBL/GenBank/DDBJ whole genome shotgun (WGS) entry which is preliminary data.</text>
</comment>
<dbReference type="InterPro" id="IPR057326">
    <property type="entry name" value="KR_dom"/>
</dbReference>
<sequence>MANTQLAGKVIAITGAASGIGLATAKLLASRGAQISIADVSQEGLEKAQKDIEAEFKADVFAFPLDVRKYDQVAAWIEQTVKRFGRLDGAANLAGVIPKSIGGNHGAIENQDLEEWDFVFGVNTTGLMHCMKAQIKSIADNGSIVNASSIAGLIGREKNGAYSASKHAVLGLTRSAARDVGGRGIRVNAICPGRIDTPMYRTAARVAIEAGGSTEQFDRETMNDIALKRTGRPEEVAALIAFLLSDDASYVCGNAVSVDGGWNC</sequence>
<feature type="domain" description="Ketoreductase" evidence="5">
    <location>
        <begin position="9"/>
        <end position="193"/>
    </location>
</feature>
<dbReference type="FunFam" id="3.40.50.720:FF:000084">
    <property type="entry name" value="Short-chain dehydrogenase reductase"/>
    <property type="match status" value="1"/>
</dbReference>
<gene>
    <name evidence="6" type="ORF">EDB81DRAFT_676469</name>
</gene>
<name>A0A9P9FP21_9HYPO</name>
<dbReference type="PROSITE" id="PS00061">
    <property type="entry name" value="ADH_SHORT"/>
    <property type="match status" value="1"/>
</dbReference>
<accession>A0A9P9FP21</accession>
<keyword evidence="2" id="KW-0521">NADP</keyword>
<evidence type="ECO:0000256" key="1">
    <source>
        <dbReference type="ARBA" id="ARBA00006484"/>
    </source>
</evidence>
<dbReference type="AlphaFoldDB" id="A0A9P9FP21"/>
<evidence type="ECO:0000256" key="4">
    <source>
        <dbReference type="ARBA" id="ARBA00023027"/>
    </source>
</evidence>
<dbReference type="GO" id="GO:0016491">
    <property type="term" value="F:oxidoreductase activity"/>
    <property type="evidence" value="ECO:0007669"/>
    <property type="project" value="UniProtKB-KW"/>
</dbReference>
<proteinExistence type="inferred from homology"/>
<evidence type="ECO:0000256" key="2">
    <source>
        <dbReference type="ARBA" id="ARBA00022857"/>
    </source>
</evidence>
<comment type="similarity">
    <text evidence="1">Belongs to the short-chain dehydrogenases/reductases (SDR) family.</text>
</comment>
<dbReference type="PANTHER" id="PTHR24321:SF8">
    <property type="entry name" value="ESTRADIOL 17-BETA-DEHYDROGENASE 8-RELATED"/>
    <property type="match status" value="1"/>
</dbReference>
<dbReference type="InterPro" id="IPR020904">
    <property type="entry name" value="Sc_DH/Rdtase_CS"/>
</dbReference>
<dbReference type="SUPFAM" id="SSF51735">
    <property type="entry name" value="NAD(P)-binding Rossmann-fold domains"/>
    <property type="match status" value="1"/>
</dbReference>
<protein>
    <submittedName>
        <fullName evidence="6">3-oxoacyl-reductase</fullName>
    </submittedName>
</protein>
<keyword evidence="7" id="KW-1185">Reference proteome</keyword>
<dbReference type="PRINTS" id="PR00080">
    <property type="entry name" value="SDRFAMILY"/>
</dbReference>
<dbReference type="Proteomes" id="UP000738349">
    <property type="component" value="Unassembled WGS sequence"/>
</dbReference>
<dbReference type="CDD" id="cd05233">
    <property type="entry name" value="SDR_c"/>
    <property type="match status" value="1"/>
</dbReference>
<evidence type="ECO:0000256" key="3">
    <source>
        <dbReference type="ARBA" id="ARBA00023002"/>
    </source>
</evidence>
<evidence type="ECO:0000313" key="6">
    <source>
        <dbReference type="EMBL" id="KAH7170021.1"/>
    </source>
</evidence>
<reference evidence="6" key="1">
    <citation type="journal article" date="2021" name="Nat. Commun.">
        <title>Genetic determinants of endophytism in the Arabidopsis root mycobiome.</title>
        <authorList>
            <person name="Mesny F."/>
            <person name="Miyauchi S."/>
            <person name="Thiergart T."/>
            <person name="Pickel B."/>
            <person name="Atanasova L."/>
            <person name="Karlsson M."/>
            <person name="Huettel B."/>
            <person name="Barry K.W."/>
            <person name="Haridas S."/>
            <person name="Chen C."/>
            <person name="Bauer D."/>
            <person name="Andreopoulos W."/>
            <person name="Pangilinan J."/>
            <person name="LaButti K."/>
            <person name="Riley R."/>
            <person name="Lipzen A."/>
            <person name="Clum A."/>
            <person name="Drula E."/>
            <person name="Henrissat B."/>
            <person name="Kohler A."/>
            <person name="Grigoriev I.V."/>
            <person name="Martin F.M."/>
            <person name="Hacquard S."/>
        </authorList>
    </citation>
    <scope>NUCLEOTIDE SEQUENCE</scope>
    <source>
        <strain evidence="6">MPI-CAGE-AT-0147</strain>
    </source>
</reference>
<dbReference type="SMART" id="SM00822">
    <property type="entry name" value="PKS_KR"/>
    <property type="match status" value="1"/>
</dbReference>
<dbReference type="InterPro" id="IPR036291">
    <property type="entry name" value="NAD(P)-bd_dom_sf"/>
</dbReference>
<dbReference type="Gene3D" id="3.40.50.720">
    <property type="entry name" value="NAD(P)-binding Rossmann-like Domain"/>
    <property type="match status" value="1"/>
</dbReference>
<organism evidence="6 7">
    <name type="scientific">Dactylonectria macrodidyma</name>
    <dbReference type="NCBI Taxonomy" id="307937"/>
    <lineage>
        <taxon>Eukaryota</taxon>
        <taxon>Fungi</taxon>
        <taxon>Dikarya</taxon>
        <taxon>Ascomycota</taxon>
        <taxon>Pezizomycotina</taxon>
        <taxon>Sordariomycetes</taxon>
        <taxon>Hypocreomycetidae</taxon>
        <taxon>Hypocreales</taxon>
        <taxon>Nectriaceae</taxon>
        <taxon>Dactylonectria</taxon>
    </lineage>
</organism>